<dbReference type="KEGG" id="rsq:Rsph17025_0105"/>
<dbReference type="EMBL" id="CP000661">
    <property type="protein sequence ID" value="ABP69016.1"/>
    <property type="molecule type" value="Genomic_DNA"/>
</dbReference>
<reference evidence="1" key="1">
    <citation type="submission" date="2007-04" db="EMBL/GenBank/DDBJ databases">
        <title>Complete sequence of chromosome of Rhodobacter sphaeroides ATCC 17025.</title>
        <authorList>
            <consortium name="US DOE Joint Genome Institute"/>
            <person name="Copeland A."/>
            <person name="Lucas S."/>
            <person name="Lapidus A."/>
            <person name="Barry K."/>
            <person name="Detter J.C."/>
            <person name="Glavina del Rio T."/>
            <person name="Hammon N."/>
            <person name="Israni S."/>
            <person name="Dalin E."/>
            <person name="Tice H."/>
            <person name="Pitluck S."/>
            <person name="Chertkov O."/>
            <person name="Brettin T."/>
            <person name="Bruce D."/>
            <person name="Han C."/>
            <person name="Schmutz J."/>
            <person name="Larimer F."/>
            <person name="Land M."/>
            <person name="Hauser L."/>
            <person name="Kyrpides N."/>
            <person name="Kim E."/>
            <person name="Richardson P."/>
            <person name="Mackenzie C."/>
            <person name="Choudhary M."/>
            <person name="Donohue T.J."/>
            <person name="Kaplan S."/>
        </authorList>
    </citation>
    <scope>NUCLEOTIDE SEQUENCE [LARGE SCALE GENOMIC DNA]</scope>
    <source>
        <strain evidence="1">ATCC 17025</strain>
    </source>
</reference>
<proteinExistence type="predicted"/>
<dbReference type="AlphaFoldDB" id="A4WNQ2"/>
<organism evidence="1">
    <name type="scientific">Cereibacter sphaeroides (strain ATCC 17025 / ATH 2.4.3)</name>
    <name type="common">Rhodobacter sphaeroides</name>
    <dbReference type="NCBI Taxonomy" id="349102"/>
    <lineage>
        <taxon>Bacteria</taxon>
        <taxon>Pseudomonadati</taxon>
        <taxon>Pseudomonadota</taxon>
        <taxon>Alphaproteobacteria</taxon>
        <taxon>Rhodobacterales</taxon>
        <taxon>Paracoccaceae</taxon>
        <taxon>Cereibacter</taxon>
    </lineage>
</organism>
<dbReference type="BioCyc" id="RSPH349102:G1G8M-106-MONOMER"/>
<dbReference type="STRING" id="349102.Rsph17025_0105"/>
<accession>A4WNQ2</accession>
<protein>
    <submittedName>
        <fullName evidence="1">Uncharacterized protein</fullName>
    </submittedName>
</protein>
<evidence type="ECO:0000313" key="1">
    <source>
        <dbReference type="EMBL" id="ABP69016.1"/>
    </source>
</evidence>
<sequence length="180" mass="19313">MSDALTVAATLHEIRDHLKGLDAEAQRIAEAPQPIEDGLSTLDQWLDREAEAGLAATPVAALLDSRTSAAGLTRTPVFADGKRSLEPDLNALRGLVLALPPVRHALRELVKGQLADLTRGIETMSPSTRQKKLARVADERLALELREEHLIRSAERAGIAVTRRPSADGRVLLAADAALS</sequence>
<dbReference type="eggNOG" id="ENOG502ZIC9">
    <property type="taxonomic scope" value="Bacteria"/>
</dbReference>
<gene>
    <name evidence="1" type="ordered locus">Rsph17025_0105</name>
</gene>
<name>A4WNQ2_CERS5</name>
<dbReference type="HOGENOM" id="CLU_1495108_0_0_5"/>